<name>A0A6J4QSZ4_9ACTN</name>
<evidence type="ECO:0000313" key="4">
    <source>
        <dbReference type="EMBL" id="CAA9454225.1"/>
    </source>
</evidence>
<proteinExistence type="predicted"/>
<dbReference type="InterPro" id="IPR003346">
    <property type="entry name" value="Transposase_20"/>
</dbReference>
<organism evidence="4">
    <name type="scientific">uncultured Rubrobacteraceae bacterium</name>
    <dbReference type="NCBI Taxonomy" id="349277"/>
    <lineage>
        <taxon>Bacteria</taxon>
        <taxon>Bacillati</taxon>
        <taxon>Actinomycetota</taxon>
        <taxon>Rubrobacteria</taxon>
        <taxon>Rubrobacterales</taxon>
        <taxon>Rubrobacteraceae</taxon>
        <taxon>environmental samples</taxon>
    </lineage>
</organism>
<dbReference type="PANTHER" id="PTHR33055">
    <property type="entry name" value="TRANSPOSASE FOR INSERTION SEQUENCE ELEMENT IS1111A"/>
    <property type="match status" value="1"/>
</dbReference>
<sequence length="395" mass="44484">MKHWIGFDVGKRFHWLCVLDEEGLVLLSRRVDATEERLEAACSEIAALGNAEDRMIGIDLVGGTDTLLETILLERGERVRYIPGTAVNKVRDAYSGGEHKSDPKDAFVIADQLRLRWRSLREVRVREENALELKTLVSYRKDLVQDQRRRVCRLRELLSQVFPGLEAALPDLAEKGALLTVAKVARPSDARKLGKSRLTRWLKSRGSRKSEALAERALVAAKAQHRELPAARVKAALVSEIAWEIIRTKERIAELERRLEELVETDPKGEIVRSMPGMGLVLTAEFLAEVDEIGRYGSPDRFAAAAGIAPVLRASGSLSYQRRAKKGNRALKRVFYQSAYCAIGHHQKSRDYYRRKRAEGKAHHQAVIALARRRVNVLWAMLRDGATYQEAPLAA</sequence>
<feature type="domain" description="Transposase IS116/IS110/IS902 C-terminal" evidence="3">
    <location>
        <begin position="270"/>
        <end position="354"/>
    </location>
</feature>
<dbReference type="AlphaFoldDB" id="A0A6J4QSZ4"/>
<dbReference type="GO" id="GO:0004803">
    <property type="term" value="F:transposase activity"/>
    <property type="evidence" value="ECO:0007669"/>
    <property type="project" value="InterPro"/>
</dbReference>
<dbReference type="Pfam" id="PF01548">
    <property type="entry name" value="DEDD_Tnp_IS110"/>
    <property type="match status" value="1"/>
</dbReference>
<feature type="coiled-coil region" evidence="1">
    <location>
        <begin position="238"/>
        <end position="265"/>
    </location>
</feature>
<dbReference type="InterPro" id="IPR047650">
    <property type="entry name" value="Transpos_IS110"/>
</dbReference>
<gene>
    <name evidence="4" type="ORF">AVDCRST_MAG14-1343</name>
</gene>
<reference evidence="4" key="1">
    <citation type="submission" date="2020-02" db="EMBL/GenBank/DDBJ databases">
        <authorList>
            <person name="Meier V. D."/>
        </authorList>
    </citation>
    <scope>NUCLEOTIDE SEQUENCE</scope>
    <source>
        <strain evidence="4">AVDCRST_MAG14</strain>
    </source>
</reference>
<dbReference type="GO" id="GO:0003677">
    <property type="term" value="F:DNA binding"/>
    <property type="evidence" value="ECO:0007669"/>
    <property type="project" value="InterPro"/>
</dbReference>
<dbReference type="EMBL" id="CADCVG010000056">
    <property type="protein sequence ID" value="CAA9454225.1"/>
    <property type="molecule type" value="Genomic_DNA"/>
</dbReference>
<evidence type="ECO:0000259" key="2">
    <source>
        <dbReference type="Pfam" id="PF01548"/>
    </source>
</evidence>
<dbReference type="InterPro" id="IPR002525">
    <property type="entry name" value="Transp_IS110-like_N"/>
</dbReference>
<dbReference type="NCBIfam" id="NF033542">
    <property type="entry name" value="transpos_IS110"/>
    <property type="match status" value="1"/>
</dbReference>
<dbReference type="Pfam" id="PF02371">
    <property type="entry name" value="Transposase_20"/>
    <property type="match status" value="1"/>
</dbReference>
<dbReference type="GO" id="GO:0006313">
    <property type="term" value="P:DNA transposition"/>
    <property type="evidence" value="ECO:0007669"/>
    <property type="project" value="InterPro"/>
</dbReference>
<evidence type="ECO:0000256" key="1">
    <source>
        <dbReference type="SAM" id="Coils"/>
    </source>
</evidence>
<feature type="domain" description="Transposase IS110-like N-terminal" evidence="2">
    <location>
        <begin position="5"/>
        <end position="163"/>
    </location>
</feature>
<protein>
    <submittedName>
        <fullName evidence="4">Uncharacterized protein</fullName>
    </submittedName>
</protein>
<evidence type="ECO:0000259" key="3">
    <source>
        <dbReference type="Pfam" id="PF02371"/>
    </source>
</evidence>
<keyword evidence="1" id="KW-0175">Coiled coil</keyword>
<dbReference type="PANTHER" id="PTHR33055:SF3">
    <property type="entry name" value="PUTATIVE TRANSPOSASE FOR IS117-RELATED"/>
    <property type="match status" value="1"/>
</dbReference>
<accession>A0A6J4QSZ4</accession>